<dbReference type="InterPro" id="IPR002347">
    <property type="entry name" value="SDR_fam"/>
</dbReference>
<sequence>MTADTLAGTVALVTGASSGIGAATGRELARRGAAVVLVARREDRLRTLAADIEAEGGRAIALGADLTEQAQAIDAVERTVAELGRLDTVVNNAGVMLLGPILDAPTEEWDRMIDLNLRGLLYVSRAALPHLVAAADEGPRRVADLVNISSVAGRRATPMAGVYNLTKFGVNAFTEALRQEITQRHVRVSVVEPGAVTTELTDHLRPEIREPALRALADVENLHAEDIADGIAYIVTRPRRVAVNELLIRPTEQTR</sequence>
<gene>
    <name evidence="5" type="ORF">FRACA_450018</name>
</gene>
<dbReference type="AlphaFoldDB" id="A0A2I2KXJ9"/>
<dbReference type="OrthoDB" id="9775296at2"/>
<protein>
    <submittedName>
        <fullName evidence="5">Short-chain alcohol dehydrogenase</fullName>
    </submittedName>
</protein>
<evidence type="ECO:0000313" key="5">
    <source>
        <dbReference type="EMBL" id="SNQ50387.1"/>
    </source>
</evidence>
<dbReference type="InterPro" id="IPR036291">
    <property type="entry name" value="NAD(P)-bd_dom_sf"/>
</dbReference>
<dbReference type="Pfam" id="PF00106">
    <property type="entry name" value="adh_short"/>
    <property type="match status" value="1"/>
</dbReference>
<dbReference type="Proteomes" id="UP000234331">
    <property type="component" value="Unassembled WGS sequence"/>
</dbReference>
<comment type="similarity">
    <text evidence="1 3">Belongs to the short-chain dehydrogenases/reductases (SDR) family.</text>
</comment>
<dbReference type="PANTHER" id="PTHR43115">
    <property type="entry name" value="DEHYDROGENASE/REDUCTASE SDR FAMILY MEMBER 11"/>
    <property type="match status" value="1"/>
</dbReference>
<dbReference type="PRINTS" id="PR00081">
    <property type="entry name" value="GDHRDH"/>
</dbReference>
<evidence type="ECO:0000256" key="1">
    <source>
        <dbReference type="ARBA" id="ARBA00006484"/>
    </source>
</evidence>
<evidence type="ECO:0000313" key="6">
    <source>
        <dbReference type="Proteomes" id="UP000234331"/>
    </source>
</evidence>
<dbReference type="GO" id="GO:0016616">
    <property type="term" value="F:oxidoreductase activity, acting on the CH-OH group of donors, NAD or NADP as acceptor"/>
    <property type="evidence" value="ECO:0007669"/>
    <property type="project" value="UniProtKB-ARBA"/>
</dbReference>
<feature type="domain" description="Ketoreductase" evidence="4">
    <location>
        <begin position="9"/>
        <end position="199"/>
    </location>
</feature>
<keyword evidence="6" id="KW-1185">Reference proteome</keyword>
<keyword evidence="2" id="KW-0560">Oxidoreductase</keyword>
<organism evidence="5 6">
    <name type="scientific">Frankia canadensis</name>
    <dbReference type="NCBI Taxonomy" id="1836972"/>
    <lineage>
        <taxon>Bacteria</taxon>
        <taxon>Bacillati</taxon>
        <taxon>Actinomycetota</taxon>
        <taxon>Actinomycetes</taxon>
        <taxon>Frankiales</taxon>
        <taxon>Frankiaceae</taxon>
        <taxon>Frankia</taxon>
    </lineage>
</organism>
<evidence type="ECO:0000259" key="4">
    <source>
        <dbReference type="SMART" id="SM00822"/>
    </source>
</evidence>
<dbReference type="EMBL" id="FZMO01000390">
    <property type="protein sequence ID" value="SNQ50387.1"/>
    <property type="molecule type" value="Genomic_DNA"/>
</dbReference>
<dbReference type="FunFam" id="3.40.50.720:FF:000047">
    <property type="entry name" value="NADP-dependent L-serine/L-allo-threonine dehydrogenase"/>
    <property type="match status" value="1"/>
</dbReference>
<evidence type="ECO:0000256" key="2">
    <source>
        <dbReference type="ARBA" id="ARBA00023002"/>
    </source>
</evidence>
<dbReference type="PANTHER" id="PTHR43115:SF4">
    <property type="entry name" value="DEHYDROGENASE_REDUCTASE SDR FAMILY MEMBER 11"/>
    <property type="match status" value="1"/>
</dbReference>
<proteinExistence type="inferred from homology"/>
<name>A0A2I2KXJ9_9ACTN</name>
<dbReference type="Gene3D" id="3.40.50.720">
    <property type="entry name" value="NAD(P)-binding Rossmann-like Domain"/>
    <property type="match status" value="1"/>
</dbReference>
<reference evidence="5 6" key="1">
    <citation type="submission" date="2017-06" db="EMBL/GenBank/DDBJ databases">
        <authorList>
            <person name="Kim H.J."/>
            <person name="Triplett B.A."/>
        </authorList>
    </citation>
    <scope>NUCLEOTIDE SEQUENCE [LARGE SCALE GENOMIC DNA]</scope>
    <source>
        <strain evidence="5">FRACA_ARgP5</strain>
    </source>
</reference>
<dbReference type="RefSeq" id="WP_101833664.1">
    <property type="nucleotide sequence ID" value="NZ_FZMO01000390.1"/>
</dbReference>
<dbReference type="SMART" id="SM00822">
    <property type="entry name" value="PKS_KR"/>
    <property type="match status" value="1"/>
</dbReference>
<dbReference type="InterPro" id="IPR057326">
    <property type="entry name" value="KR_dom"/>
</dbReference>
<accession>A0A2I2KXJ9</accession>
<dbReference type="PRINTS" id="PR00080">
    <property type="entry name" value="SDRFAMILY"/>
</dbReference>
<dbReference type="SUPFAM" id="SSF51735">
    <property type="entry name" value="NAD(P)-binding Rossmann-fold domains"/>
    <property type="match status" value="1"/>
</dbReference>
<evidence type="ECO:0000256" key="3">
    <source>
        <dbReference type="RuleBase" id="RU000363"/>
    </source>
</evidence>